<evidence type="ECO:0000313" key="16">
    <source>
        <dbReference type="Proteomes" id="UP000583929"/>
    </source>
</evidence>
<comment type="similarity">
    <text evidence="3">Belongs to the cytochrome P450 family.</text>
</comment>
<dbReference type="Pfam" id="PF00067">
    <property type="entry name" value="p450"/>
    <property type="match status" value="3"/>
</dbReference>
<evidence type="ECO:0000256" key="11">
    <source>
        <dbReference type="ARBA" id="ARBA00023136"/>
    </source>
</evidence>
<evidence type="ECO:0000256" key="14">
    <source>
        <dbReference type="SAM" id="Phobius"/>
    </source>
</evidence>
<evidence type="ECO:0000256" key="5">
    <source>
        <dbReference type="ARBA" id="ARBA00022692"/>
    </source>
</evidence>
<dbReference type="PRINTS" id="PR00385">
    <property type="entry name" value="P450"/>
</dbReference>
<dbReference type="InterPro" id="IPR050651">
    <property type="entry name" value="Plant_Cytochrome_P450_Monoox"/>
</dbReference>
<feature type="binding site" description="axial binding residue" evidence="12">
    <location>
        <position position="429"/>
    </location>
    <ligand>
        <name>heme</name>
        <dbReference type="ChEBI" id="CHEBI:30413"/>
    </ligand>
    <ligandPart>
        <name>Fe</name>
        <dbReference type="ChEBI" id="CHEBI:18248"/>
    </ligandPart>
</feature>
<keyword evidence="9 12" id="KW-0408">Iron</keyword>
<dbReference type="Gene3D" id="1.10.630.10">
    <property type="entry name" value="Cytochrome P450"/>
    <property type="match status" value="3"/>
</dbReference>
<evidence type="ECO:0000256" key="4">
    <source>
        <dbReference type="ARBA" id="ARBA00022617"/>
    </source>
</evidence>
<keyword evidence="10" id="KW-0503">Monooxygenase</keyword>
<feature type="transmembrane region" description="Helical" evidence="14">
    <location>
        <begin position="6"/>
        <end position="24"/>
    </location>
</feature>
<dbReference type="FunFam" id="1.10.630.10:FF:000023">
    <property type="entry name" value="Cytochrome P450 family protein"/>
    <property type="match status" value="1"/>
</dbReference>
<keyword evidence="16" id="KW-1185">Reference proteome</keyword>
<dbReference type="Proteomes" id="UP000583929">
    <property type="component" value="Unassembled WGS sequence"/>
</dbReference>
<comment type="cofactor">
    <cofactor evidence="1 12">
        <name>heme</name>
        <dbReference type="ChEBI" id="CHEBI:30413"/>
    </cofactor>
</comment>
<dbReference type="PANTHER" id="PTHR47947">
    <property type="entry name" value="CYTOCHROME P450 82C3-RELATED"/>
    <property type="match status" value="1"/>
</dbReference>
<evidence type="ECO:0000256" key="1">
    <source>
        <dbReference type="ARBA" id="ARBA00001971"/>
    </source>
</evidence>
<dbReference type="InterPro" id="IPR002401">
    <property type="entry name" value="Cyt_P450_E_grp-I"/>
</dbReference>
<dbReference type="GO" id="GO:0020037">
    <property type="term" value="F:heme binding"/>
    <property type="evidence" value="ECO:0007669"/>
    <property type="project" value="InterPro"/>
</dbReference>
<name>A0A7J6G3H7_CANSA</name>
<keyword evidence="11 14" id="KW-0472">Membrane</keyword>
<accession>A0A7J6G3H7</accession>
<evidence type="ECO:0000313" key="15">
    <source>
        <dbReference type="EMBL" id="KAF4377563.1"/>
    </source>
</evidence>
<dbReference type="PANTHER" id="PTHR47947:SF62">
    <property type="entry name" value="CYTOCHROME P450, FAMILY 81, SUBFAMILY D, POLYPEPTIDE 5"/>
    <property type="match status" value="1"/>
</dbReference>
<evidence type="ECO:0000256" key="12">
    <source>
        <dbReference type="PIRSR" id="PIRSR602401-1"/>
    </source>
</evidence>
<keyword evidence="7 14" id="KW-1133">Transmembrane helix</keyword>
<sequence length="978" mass="111732">MEQEQLYTALIGLVIVVLVYKLFIKTPKRQYKNLPPSPPYPLPLIGHFHLIKPPVHRCFRHLATKYGTVFSLWFGSSRVVVISSRSAAEECFTKNDVVLANRSRTMSGKHIGYNHTTMISSSYGPHWRNLRKIGSIEVFSASRLKSHLDTRTDEIKSMLIKLSQNSLHYGSSSKNNKVEMKSVFSDLAFNIIMRMVAGKRYCGDDISKEDEEASRFRKIKDEIISGGGVTNLAEFLPDGLKWLGFGYEMKLKNVAKRLDDFLQGLIDERRSMKEDNTMIDHMLALQISDPQYYTDQIIKAFIVVKWALSNLLNHPHILEKAKAEINEQIGEHKLIEEQDLSKLPYLQCVIFETLRLFPPAPLLLPHYSSEDCIVQGYDIPRDTIVLVNIWAIHRDPELWEDPESFKPERFENENNMNLLMPFGLGRRSCPGNGMAQRVIGLTLGSLIQCFELQKVSEEEVDMTEGNSMTMPKAVPLEPPVHRCFRHLATKYGAVFTLWFGSNRVVIVSSHSAAEECFTKNDVVLANRGKSSFSKYFGYNYTSMIAASYGDHWRNLRRIGSIEIFLASRLKSHLSTRTDEINRLLYTLARNSLSPSSDINNNKFDFAKVEMKSLLSNLTFNIIMRMVAGKRYYGDDVAEKEEGKVAMRIFDKVVPSSGVANPTDFLPVGLKWLGISYELKMKRAFNKMDAFLQKLILIRAGTDTSSVTLEWALSNLLNYPEILEKAKAEIDEKIGEQLMDEDDISKLPYLNNIILETLRLFPSAPMLIPHFSSEDCTIEGYDIPRDTIVMVNAWAIHRDPKLWDDPTSFKPERFERNNNDKYLMPFGLGRRACPGSGLAQRVLGLTLGSLIQCFEWKRIGEEKIDMTESKAVVMPKLVPLEAITTLHSSDRPSHCRFSIQTVHQKPKTTIQKPSTKPTLSSPTHRPSPSNKATCPQMLPPPGNQIRHRFHPLVRFQPHCDRIITLRSRRMLHQKRRRFS</sequence>
<protein>
    <recommendedName>
        <fullName evidence="17">Cytochrome P450</fullName>
    </recommendedName>
</protein>
<dbReference type="InterPro" id="IPR036396">
    <property type="entry name" value="Cyt_P450_sf"/>
</dbReference>
<evidence type="ECO:0000256" key="2">
    <source>
        <dbReference type="ARBA" id="ARBA00004167"/>
    </source>
</evidence>
<evidence type="ECO:0008006" key="17">
    <source>
        <dbReference type="Google" id="ProtNLM"/>
    </source>
</evidence>
<dbReference type="PROSITE" id="PS00086">
    <property type="entry name" value="CYTOCHROME_P450"/>
    <property type="match status" value="2"/>
</dbReference>
<keyword evidence="5 14" id="KW-0812">Transmembrane</keyword>
<keyword evidence="8" id="KW-0560">Oxidoreductase</keyword>
<dbReference type="CDD" id="cd20653">
    <property type="entry name" value="CYP81"/>
    <property type="match status" value="2"/>
</dbReference>
<dbReference type="GO" id="GO:0004497">
    <property type="term" value="F:monooxygenase activity"/>
    <property type="evidence" value="ECO:0007669"/>
    <property type="project" value="UniProtKB-KW"/>
</dbReference>
<evidence type="ECO:0000256" key="8">
    <source>
        <dbReference type="ARBA" id="ARBA00023002"/>
    </source>
</evidence>
<organism evidence="15 16">
    <name type="scientific">Cannabis sativa</name>
    <name type="common">Hemp</name>
    <name type="synonym">Marijuana</name>
    <dbReference type="NCBI Taxonomy" id="3483"/>
    <lineage>
        <taxon>Eukaryota</taxon>
        <taxon>Viridiplantae</taxon>
        <taxon>Streptophyta</taxon>
        <taxon>Embryophyta</taxon>
        <taxon>Tracheophyta</taxon>
        <taxon>Spermatophyta</taxon>
        <taxon>Magnoliopsida</taxon>
        <taxon>eudicotyledons</taxon>
        <taxon>Gunneridae</taxon>
        <taxon>Pentapetalae</taxon>
        <taxon>rosids</taxon>
        <taxon>fabids</taxon>
        <taxon>Rosales</taxon>
        <taxon>Cannabaceae</taxon>
        <taxon>Cannabis</taxon>
    </lineage>
</organism>
<dbReference type="FunFam" id="1.10.630.10:FF:000126">
    <property type="entry name" value="Predicted protein"/>
    <property type="match status" value="1"/>
</dbReference>
<comment type="caution">
    <text evidence="15">The sequence shown here is derived from an EMBL/GenBank/DDBJ whole genome shotgun (WGS) entry which is preliminary data.</text>
</comment>
<dbReference type="GO" id="GO:0016020">
    <property type="term" value="C:membrane"/>
    <property type="evidence" value="ECO:0007669"/>
    <property type="project" value="UniProtKB-SubCell"/>
</dbReference>
<dbReference type="AlphaFoldDB" id="A0A7J6G3H7"/>
<keyword evidence="6 12" id="KW-0479">Metal-binding</keyword>
<evidence type="ECO:0000256" key="9">
    <source>
        <dbReference type="ARBA" id="ARBA00023004"/>
    </source>
</evidence>
<dbReference type="InterPro" id="IPR017972">
    <property type="entry name" value="Cyt_P450_CS"/>
</dbReference>
<gene>
    <name evidence="15" type="ORF">G4B88_006843</name>
</gene>
<evidence type="ECO:0000256" key="13">
    <source>
        <dbReference type="SAM" id="MobiDB-lite"/>
    </source>
</evidence>
<feature type="region of interest" description="Disordered" evidence="13">
    <location>
        <begin position="901"/>
        <end position="945"/>
    </location>
</feature>
<proteinExistence type="inferred from homology"/>
<dbReference type="InterPro" id="IPR001128">
    <property type="entry name" value="Cyt_P450"/>
</dbReference>
<reference evidence="15 16" key="1">
    <citation type="journal article" date="2020" name="bioRxiv">
        <title>Sequence and annotation of 42 cannabis genomes reveals extensive copy number variation in cannabinoid synthesis and pathogen resistance genes.</title>
        <authorList>
            <person name="Mckernan K.J."/>
            <person name="Helbert Y."/>
            <person name="Kane L.T."/>
            <person name="Ebling H."/>
            <person name="Zhang L."/>
            <person name="Liu B."/>
            <person name="Eaton Z."/>
            <person name="Mclaughlin S."/>
            <person name="Kingan S."/>
            <person name="Baybayan P."/>
            <person name="Concepcion G."/>
            <person name="Jordan M."/>
            <person name="Riva A."/>
            <person name="Barbazuk W."/>
            <person name="Harkins T."/>
        </authorList>
    </citation>
    <scope>NUCLEOTIDE SEQUENCE [LARGE SCALE GENOMIC DNA]</scope>
    <source>
        <strain evidence="16">cv. Jamaican Lion 4</strain>
        <tissue evidence="15">Leaf</tissue>
    </source>
</reference>
<evidence type="ECO:0000256" key="10">
    <source>
        <dbReference type="ARBA" id="ARBA00023033"/>
    </source>
</evidence>
<dbReference type="GO" id="GO:0005506">
    <property type="term" value="F:iron ion binding"/>
    <property type="evidence" value="ECO:0007669"/>
    <property type="project" value="InterPro"/>
</dbReference>
<feature type="compositionally biased region" description="Polar residues" evidence="13">
    <location>
        <begin position="901"/>
        <end position="932"/>
    </location>
</feature>
<dbReference type="GO" id="GO:0016705">
    <property type="term" value="F:oxidoreductase activity, acting on paired donors, with incorporation or reduction of molecular oxygen"/>
    <property type="evidence" value="ECO:0007669"/>
    <property type="project" value="InterPro"/>
</dbReference>
<evidence type="ECO:0000256" key="7">
    <source>
        <dbReference type="ARBA" id="ARBA00022989"/>
    </source>
</evidence>
<dbReference type="EMBL" id="JAATIQ010000142">
    <property type="protein sequence ID" value="KAF4377563.1"/>
    <property type="molecule type" value="Genomic_DNA"/>
</dbReference>
<dbReference type="PRINTS" id="PR00463">
    <property type="entry name" value="EP450I"/>
</dbReference>
<keyword evidence="4 12" id="KW-0349">Heme</keyword>
<evidence type="ECO:0000256" key="6">
    <source>
        <dbReference type="ARBA" id="ARBA00022723"/>
    </source>
</evidence>
<evidence type="ECO:0000256" key="3">
    <source>
        <dbReference type="ARBA" id="ARBA00010617"/>
    </source>
</evidence>
<dbReference type="SUPFAM" id="SSF48264">
    <property type="entry name" value="Cytochrome P450"/>
    <property type="match status" value="2"/>
</dbReference>
<comment type="subcellular location">
    <subcellularLocation>
        <location evidence="2">Membrane</location>
        <topology evidence="2">Single-pass membrane protein</topology>
    </subcellularLocation>
</comment>